<gene>
    <name evidence="1" type="ORF">BOH66_07670</name>
</gene>
<protein>
    <recommendedName>
        <fullName evidence="3">Ig-like domain-containing protein</fullName>
    </recommendedName>
</protein>
<keyword evidence="2" id="KW-1185">Reference proteome</keyword>
<evidence type="ECO:0000313" key="1">
    <source>
        <dbReference type="EMBL" id="APZ34140.1"/>
    </source>
</evidence>
<dbReference type="RefSeq" id="WP_076690456.1">
    <property type="nucleotide sequence ID" value="NZ_CP018762.1"/>
</dbReference>
<proteinExistence type="predicted"/>
<name>A0A1P8U7P3_9MICO</name>
<evidence type="ECO:0000313" key="2">
    <source>
        <dbReference type="Proteomes" id="UP000187185"/>
    </source>
</evidence>
<dbReference type="AlphaFoldDB" id="A0A1P8U7P3"/>
<dbReference type="EMBL" id="CP018762">
    <property type="protein sequence ID" value="APZ34140.1"/>
    <property type="molecule type" value="Genomic_DNA"/>
</dbReference>
<organism evidence="1 2">
    <name type="scientific">Microbacterium aurum</name>
    <dbReference type="NCBI Taxonomy" id="36805"/>
    <lineage>
        <taxon>Bacteria</taxon>
        <taxon>Bacillati</taxon>
        <taxon>Actinomycetota</taxon>
        <taxon>Actinomycetes</taxon>
        <taxon>Micrococcales</taxon>
        <taxon>Microbacteriaceae</taxon>
        <taxon>Microbacterium</taxon>
    </lineage>
</organism>
<reference evidence="1 2" key="1">
    <citation type="submission" date="2016-12" db="EMBL/GenBank/DDBJ databases">
        <title>Complete genome sequence of Microbacterium aurum KACC 15219.</title>
        <authorList>
            <person name="Jung Y."/>
            <person name="Shin J.-H."/>
            <person name="Lee Y.-J."/>
            <person name="Yi H."/>
            <person name="Bahn Y.-S."/>
            <person name="Kim J.F."/>
            <person name="Lee D.-W."/>
        </authorList>
    </citation>
    <scope>NUCLEOTIDE SEQUENCE [LARGE SCALE GENOMIC DNA]</scope>
    <source>
        <strain evidence="1 2">KACC 15219</strain>
    </source>
</reference>
<dbReference type="KEGG" id="maur:BOH66_07670"/>
<dbReference type="OrthoDB" id="5118571at2"/>
<evidence type="ECO:0008006" key="3">
    <source>
        <dbReference type="Google" id="ProtNLM"/>
    </source>
</evidence>
<dbReference type="Proteomes" id="UP000187185">
    <property type="component" value="Chromosome"/>
</dbReference>
<dbReference type="STRING" id="36805.BOH66_07670"/>
<sequence length="94" mass="10831">MLRALDTGRPRPYRVPWSVHRAEDRHPTVTNTSAEPADFVRVFRSDGVSEHLGQVLPGEDVALCLCGTDPDSLVVTVAWYRWRTDEEYCWRFVL</sequence>
<accession>A0A1P8U7P3</accession>